<dbReference type="HOGENOM" id="CLU_3272048_0_0_9"/>
<gene>
    <name evidence="1" type="ORF">HMPREF0542_11869</name>
</gene>
<dbReference type="AlphaFoldDB" id="E7FSJ2"/>
<dbReference type="Proteomes" id="UP000004099">
    <property type="component" value="Unassembled WGS sequence"/>
</dbReference>
<sequence>MLSIIPDAAKSKVLKLKGMLLFLGGKNTVQISKEPARFANQ</sequence>
<name>E7FSJ2_9LACO</name>
<accession>E7FSJ2</accession>
<comment type="caution">
    <text evidence="1">The sequence shown here is derived from an EMBL/GenBank/DDBJ whole genome shotgun (WGS) entry which is preliminary data.</text>
</comment>
<proteinExistence type="predicted"/>
<evidence type="ECO:0000313" key="2">
    <source>
        <dbReference type="Proteomes" id="UP000004099"/>
    </source>
</evidence>
<organism evidence="1 2">
    <name type="scientific">Ligilactobacillus ruminis ATCC 25644</name>
    <dbReference type="NCBI Taxonomy" id="525362"/>
    <lineage>
        <taxon>Bacteria</taxon>
        <taxon>Bacillati</taxon>
        <taxon>Bacillota</taxon>
        <taxon>Bacilli</taxon>
        <taxon>Lactobacillales</taxon>
        <taxon>Lactobacillaceae</taxon>
        <taxon>Ligilactobacillus</taxon>
    </lineage>
</organism>
<dbReference type="EMBL" id="ACGS02000046">
    <property type="protein sequence ID" value="EFZ34010.1"/>
    <property type="molecule type" value="Genomic_DNA"/>
</dbReference>
<protein>
    <submittedName>
        <fullName evidence="1">Uncharacterized protein</fullName>
    </submittedName>
</protein>
<reference evidence="1 2" key="1">
    <citation type="submission" date="2011-01" db="EMBL/GenBank/DDBJ databases">
        <authorList>
            <person name="Muzny D."/>
            <person name="Qin X."/>
            <person name="Buhay C."/>
            <person name="Dugan-Rocha S."/>
            <person name="Ding Y."/>
            <person name="Chen G."/>
            <person name="Hawes A."/>
            <person name="Holder M."/>
            <person name="Jhangiani S."/>
            <person name="Johnson A."/>
            <person name="Khan Z."/>
            <person name="Li Z."/>
            <person name="Liu W."/>
            <person name="Liu X."/>
            <person name="Perez L."/>
            <person name="Shen H."/>
            <person name="Wang Q."/>
            <person name="Watt J."/>
            <person name="Xi L."/>
            <person name="Xin Y."/>
            <person name="Zhou J."/>
            <person name="Deng J."/>
            <person name="Jiang H."/>
            <person name="Liu Y."/>
            <person name="Qu J."/>
            <person name="Song X.-Z."/>
            <person name="Zhang L."/>
            <person name="Villasana D."/>
            <person name="Johnson A."/>
            <person name="Liu J."/>
            <person name="Liyanage D."/>
            <person name="Lorensuhewa L."/>
            <person name="Robinson T."/>
            <person name="Song A."/>
            <person name="Song B.-B."/>
            <person name="Dinh H."/>
            <person name="Thornton R."/>
            <person name="Coyle M."/>
            <person name="Francisco L."/>
            <person name="Jackson L."/>
            <person name="Javaid M."/>
            <person name="Korchina V."/>
            <person name="Kovar C."/>
            <person name="Mata R."/>
            <person name="Mathew T."/>
            <person name="Ngo R."/>
            <person name="Nguyen L."/>
            <person name="Nguyen N."/>
            <person name="Okwuonu G."/>
            <person name="Ongeri F."/>
            <person name="Pham C."/>
            <person name="Simmons D."/>
            <person name="Wilczek-Boney K."/>
            <person name="Hale W."/>
            <person name="Jakkamsetti A."/>
            <person name="Pham P."/>
            <person name="Ruth R."/>
            <person name="San Lucas F."/>
            <person name="Warren J."/>
            <person name="Zhang J."/>
            <person name="Zhao Z."/>
            <person name="Zhou C."/>
            <person name="Zhu D."/>
            <person name="Lee S."/>
            <person name="Bess C."/>
            <person name="Blankenburg K."/>
            <person name="Forbes L."/>
            <person name="Fu Q."/>
            <person name="Gubbala S."/>
            <person name="Hirani K."/>
            <person name="Jayaseelan J.C."/>
            <person name="Lara F."/>
            <person name="Munidasa M."/>
            <person name="Palculict T."/>
            <person name="Patil S."/>
            <person name="Pu L.-L."/>
            <person name="Saada N."/>
            <person name="Tang L."/>
            <person name="Weissenberger G."/>
            <person name="Zhu Y."/>
            <person name="Hemphill L."/>
            <person name="Shang Y."/>
            <person name="Youmans B."/>
            <person name="Ayvaz T."/>
            <person name="Ross M."/>
            <person name="Santibanez J."/>
            <person name="Aqrawi P."/>
            <person name="Gross S."/>
            <person name="Joshi V."/>
            <person name="Fowler G."/>
            <person name="Nazareth L."/>
            <person name="Reid J."/>
            <person name="Worley K."/>
            <person name="Petrosino J."/>
            <person name="Highlander S."/>
            <person name="Gibbs R."/>
        </authorList>
    </citation>
    <scope>NUCLEOTIDE SEQUENCE [LARGE SCALE GENOMIC DNA]</scope>
    <source>
        <strain evidence="1 2">ATCC 25644</strain>
    </source>
</reference>
<evidence type="ECO:0000313" key="1">
    <source>
        <dbReference type="EMBL" id="EFZ34010.1"/>
    </source>
</evidence>